<dbReference type="InterPro" id="IPR001007">
    <property type="entry name" value="VWF_dom"/>
</dbReference>
<feature type="domain" description="VWFC" evidence="5">
    <location>
        <begin position="745"/>
        <end position="804"/>
    </location>
</feature>
<protein>
    <submittedName>
        <fullName evidence="7">Uncharacterized protein</fullName>
    </submittedName>
</protein>
<dbReference type="Proteomes" id="UP001367676">
    <property type="component" value="Unassembled WGS sequence"/>
</dbReference>
<accession>A0AAN9Y168</accession>
<proteinExistence type="inferred from homology"/>
<dbReference type="GO" id="GO:0004867">
    <property type="term" value="F:serine-type endopeptidase inhibitor activity"/>
    <property type="evidence" value="ECO:0007669"/>
    <property type="project" value="InterPro"/>
</dbReference>
<dbReference type="PANTHER" id="PTHR46439:SF1">
    <property type="entry name" value="CYSTEINE-RICH MOTOR NEURON 1 PROTEIN"/>
    <property type="match status" value="1"/>
</dbReference>
<comment type="subcellular location">
    <subcellularLocation>
        <location evidence="1">Secreted</location>
    </subcellularLocation>
</comment>
<name>A0AAN9Y168_9HEMI</name>
<gene>
    <name evidence="7" type="ORF">V9T40_001230</name>
</gene>
<evidence type="ECO:0000313" key="8">
    <source>
        <dbReference type="Proteomes" id="UP001367676"/>
    </source>
</evidence>
<feature type="domain" description="Antistasin-like" evidence="6">
    <location>
        <begin position="558"/>
        <end position="584"/>
    </location>
</feature>
<evidence type="ECO:0000259" key="6">
    <source>
        <dbReference type="PROSITE" id="PS51252"/>
    </source>
</evidence>
<dbReference type="SMART" id="SM00214">
    <property type="entry name" value="VWC"/>
    <property type="match status" value="5"/>
</dbReference>
<dbReference type="AlphaFoldDB" id="A0AAN9Y168"/>
<dbReference type="Pfam" id="PF00093">
    <property type="entry name" value="VWC"/>
    <property type="match status" value="3"/>
</dbReference>
<dbReference type="PANTHER" id="PTHR46439">
    <property type="entry name" value="CYSTEINE-RICH MOTOR NEURON 1 PROTEIN"/>
    <property type="match status" value="1"/>
</dbReference>
<dbReference type="InterPro" id="IPR052624">
    <property type="entry name" value="CRIM1"/>
</dbReference>
<keyword evidence="8" id="KW-1185">Reference proteome</keyword>
<evidence type="ECO:0000259" key="5">
    <source>
        <dbReference type="PROSITE" id="PS50184"/>
    </source>
</evidence>
<evidence type="ECO:0000256" key="4">
    <source>
        <dbReference type="SAM" id="Phobius"/>
    </source>
</evidence>
<dbReference type="InterPro" id="IPR004094">
    <property type="entry name" value="Antistasin-like"/>
</dbReference>
<keyword evidence="4" id="KW-1133">Transmembrane helix</keyword>
<dbReference type="PROSITE" id="PS51252">
    <property type="entry name" value="ANTISTASIN"/>
    <property type="match status" value="2"/>
</dbReference>
<evidence type="ECO:0000256" key="1">
    <source>
        <dbReference type="ARBA" id="ARBA00004613"/>
    </source>
</evidence>
<keyword evidence="4" id="KW-0812">Transmembrane</keyword>
<dbReference type="Gene3D" id="2.120.10.30">
    <property type="entry name" value="TolB, C-terminal domain"/>
    <property type="match status" value="1"/>
</dbReference>
<dbReference type="Gene3D" id="2.10.70.10">
    <property type="entry name" value="Complement Module, domain 1"/>
    <property type="match status" value="1"/>
</dbReference>
<dbReference type="EMBL" id="JBBCAQ010000034">
    <property type="protein sequence ID" value="KAK7580601.1"/>
    <property type="molecule type" value="Genomic_DNA"/>
</dbReference>
<feature type="domain" description="VWFC" evidence="5">
    <location>
        <begin position="493"/>
        <end position="549"/>
    </location>
</feature>
<organism evidence="7 8">
    <name type="scientific">Parthenolecanium corni</name>
    <dbReference type="NCBI Taxonomy" id="536013"/>
    <lineage>
        <taxon>Eukaryota</taxon>
        <taxon>Metazoa</taxon>
        <taxon>Ecdysozoa</taxon>
        <taxon>Arthropoda</taxon>
        <taxon>Hexapoda</taxon>
        <taxon>Insecta</taxon>
        <taxon>Pterygota</taxon>
        <taxon>Neoptera</taxon>
        <taxon>Paraneoptera</taxon>
        <taxon>Hemiptera</taxon>
        <taxon>Sternorrhyncha</taxon>
        <taxon>Coccoidea</taxon>
        <taxon>Coccidae</taxon>
        <taxon>Parthenolecanium</taxon>
    </lineage>
</organism>
<evidence type="ECO:0000256" key="2">
    <source>
        <dbReference type="ARBA" id="ARBA00009127"/>
    </source>
</evidence>
<comment type="caution">
    <text evidence="7">The sequence shown here is derived from an EMBL/GenBank/DDBJ whole genome shotgun (WGS) entry which is preliminary data.</text>
</comment>
<feature type="domain" description="Antistasin-like" evidence="6">
    <location>
        <begin position="629"/>
        <end position="655"/>
    </location>
</feature>
<evidence type="ECO:0000313" key="7">
    <source>
        <dbReference type="EMBL" id="KAK7580601.1"/>
    </source>
</evidence>
<comment type="similarity">
    <text evidence="2">Belongs to the major royal jelly protein family.</text>
</comment>
<dbReference type="Gene3D" id="6.20.200.20">
    <property type="match status" value="2"/>
</dbReference>
<dbReference type="GO" id="GO:0005886">
    <property type="term" value="C:plasma membrane"/>
    <property type="evidence" value="ECO:0007669"/>
    <property type="project" value="TreeGrafter"/>
</dbReference>
<dbReference type="InterPro" id="IPR011042">
    <property type="entry name" value="6-blade_b-propeller_TolB-like"/>
</dbReference>
<dbReference type="Gene3D" id="2.10.22.10">
    <property type="entry name" value="Antistasin, domain 1"/>
    <property type="match status" value="2"/>
</dbReference>
<dbReference type="GO" id="GO:0005576">
    <property type="term" value="C:extracellular region"/>
    <property type="evidence" value="ECO:0007669"/>
    <property type="project" value="UniProtKB-SubCell"/>
</dbReference>
<dbReference type="InterPro" id="IPR017996">
    <property type="entry name" value="MRJP/yellow-related"/>
</dbReference>
<dbReference type="SUPFAM" id="SSF63825">
    <property type="entry name" value="YWTD domain"/>
    <property type="match status" value="1"/>
</dbReference>
<feature type="domain" description="VWFC" evidence="5">
    <location>
        <begin position="678"/>
        <end position="733"/>
    </location>
</feature>
<reference evidence="7 8" key="1">
    <citation type="submission" date="2024-03" db="EMBL/GenBank/DDBJ databases">
        <title>Adaptation during the transition from Ophiocordyceps entomopathogen to insect associate is accompanied by gene loss and intensified selection.</title>
        <authorList>
            <person name="Ward C.M."/>
            <person name="Onetto C.A."/>
            <person name="Borneman A.R."/>
        </authorList>
    </citation>
    <scope>NUCLEOTIDE SEQUENCE [LARGE SCALE GENOMIC DNA]</scope>
    <source>
        <strain evidence="7">AWRI1</strain>
        <tissue evidence="7">Single Adult Female</tissue>
    </source>
</reference>
<dbReference type="Pfam" id="PF03022">
    <property type="entry name" value="MRJP"/>
    <property type="match status" value="1"/>
</dbReference>
<evidence type="ECO:0000256" key="3">
    <source>
        <dbReference type="ARBA" id="ARBA00022525"/>
    </source>
</evidence>
<keyword evidence="4" id="KW-0472">Membrane</keyword>
<dbReference type="PROSITE" id="PS50184">
    <property type="entry name" value="VWFC_2"/>
    <property type="match status" value="3"/>
</dbReference>
<dbReference type="SUPFAM" id="SSF57603">
    <property type="entry name" value="FnI-like domain"/>
    <property type="match status" value="5"/>
</dbReference>
<dbReference type="PROSITE" id="PS01208">
    <property type="entry name" value="VWFC_1"/>
    <property type="match status" value="3"/>
</dbReference>
<dbReference type="Pfam" id="PF02822">
    <property type="entry name" value="Antistasin"/>
    <property type="match status" value="2"/>
</dbReference>
<sequence>MSLDVNVTPGVKSLAWKFKILGLDEDQIIITRIAVYGMRAFLAIPRVYNEQPYTLVEVPWPEKSFYTIYSPKPFPSGQAQTIGDCKMVQSVVTMDIDFKGRMYVLDRGIEGLCSPKIVVYDLKVNKEILHTDLTGVPSNNLSALVIDANPYSKAVRVIISDAGNNSLLIFNMLNNNWWRLSITHSSKSADNQFVEESEKISFDELALSQVNNVLYATSSDRHELYSINLQELRNIEDPEPSQSNSYSNNTTEISVQYVGDKFGKSTGLFVDVKGNLFYVYERDNVILKWDPSYPFVTENQKVILQSYQQIPYPVQLFAEPSYQLWALNSKRNQASSFVVKIKNKDPVQPCPSDSILLEGSCKCALENCYSCERGFTKTVVRKGTGQPGDCCDHFTCAPNPEKNCTNVTCPEIPTCPADSYQLPALKSENDCCAVSQGCQCLPTCENPCPADLVTVIVTKGINIPGKCCPVINCIDPAGIDPNNNPDESSQDPRDCLSDDMYKKHGTNWTSSDYCTTCTCKNGQPICHASACVPCLKPTPVAGQCCPRCDDTHVQPSYCPQLSNCTERCPNGNLKDGNGCVTCQCRSNISEICILLFIHNIEDCTEGCTSQINSNGEKICLCDTTSPVKCPSIKGCNKKCEFGYQKDENNCNVCECEECNKKCSRGFLTDQKGFSICKCKQGSFLRDSGETWFDGCRQCSCIDGKEMCSLIHCSPFTCSNPVVNATSNCCPFCPDDPVTNAEMSHMACSSPNGEIMLEGEMLMLDACTICICHSGMALCRGKECPPTLCSKPTPPAPKECCPTCPRLEGDDNKLIIPRVDDELKCSDPSVNNTAWRESSCLSCHCKGNKKYCYTELCDELSKCKRSLTIKGKCCPICIDQADKYKLEGMCMLANSSYNNGEEWTVDQCTRCKCIAGRTECTKVVCPPSCDESLDYHNMPEILYIVILLIVVGISVALVVCLTRHWRSKKQQLRLRDLGYPPQYQYKYIRTSPYDSKSSQKIILSEKASLAPV</sequence>
<keyword evidence="3" id="KW-0964">Secreted</keyword>
<feature type="transmembrane region" description="Helical" evidence="4">
    <location>
        <begin position="940"/>
        <end position="964"/>
    </location>
</feature>